<keyword evidence="2" id="KW-1185">Reference proteome</keyword>
<dbReference type="AlphaFoldDB" id="A0A225C325"/>
<sequence length="168" mass="18764">MPEPEKSTYSILYDRLFFAGQHDVHYRVVSDPRKLTFDKLVKLIDTALDGKPVVYATHSFETSNDPEPPKLEGTAVAVTKTHVAFVDVKPDHELEVRVVALTALTALSMSTNGYASFVTNDNKWYTIVVKATFEGLPTITFPSVRSSERNASEFAGLYPDLIEALRIR</sequence>
<proteinExistence type="predicted"/>
<organism evidence="1 2">
    <name type="scientific">Clavibacter tessellarius</name>
    <dbReference type="NCBI Taxonomy" id="31965"/>
    <lineage>
        <taxon>Bacteria</taxon>
        <taxon>Bacillati</taxon>
        <taxon>Actinomycetota</taxon>
        <taxon>Actinomycetes</taxon>
        <taxon>Micrococcales</taxon>
        <taxon>Microbacteriaceae</taxon>
        <taxon>Clavibacter</taxon>
    </lineage>
</organism>
<name>A0A225C325_9MICO</name>
<dbReference type="EMBL" id="MZMQ01000002">
    <property type="protein sequence ID" value="OQJ61427.1"/>
    <property type="molecule type" value="Genomic_DNA"/>
</dbReference>
<accession>A0A225C325</accession>
<gene>
    <name evidence="1" type="ORF">B5P24_15530</name>
</gene>
<comment type="caution">
    <text evidence="1">The sequence shown here is derived from an EMBL/GenBank/DDBJ whole genome shotgun (WGS) entry which is preliminary data.</text>
</comment>
<protein>
    <submittedName>
        <fullName evidence="1">Uncharacterized protein</fullName>
    </submittedName>
</protein>
<evidence type="ECO:0000313" key="2">
    <source>
        <dbReference type="Proteomes" id="UP000215316"/>
    </source>
</evidence>
<evidence type="ECO:0000313" key="1">
    <source>
        <dbReference type="EMBL" id="OQJ61427.1"/>
    </source>
</evidence>
<dbReference type="OrthoDB" id="9992166at2"/>
<dbReference type="Proteomes" id="UP000215316">
    <property type="component" value="Unassembled WGS sequence"/>
</dbReference>
<reference evidence="1" key="1">
    <citation type="submission" date="2017-08" db="EMBL/GenBank/DDBJ databases">
        <title>Genomes of multiple Clavibacter strains from different subspecies.</title>
        <authorList>
            <person name="Yuan X.-K."/>
            <person name="Li X.-S."/>
            <person name="Nie J."/>
            <person name="De Boer S.H."/>
        </authorList>
    </citation>
    <scope>NUCLEOTIDE SEQUENCE [LARGE SCALE GENOMIC DNA]</scope>
    <source>
        <strain evidence="1">ATCC 33566</strain>
    </source>
</reference>
<dbReference type="RefSeq" id="WP_133065176.1">
    <property type="nucleotide sequence ID" value="NZ_CP040789.1"/>
</dbReference>